<sequence length="236" mass="27683">MYMYVAVIGNISKKYCRVEQMLNRAFEAKQRIMFMQKARKQMLNFLISSLSKVDARISRYTYKSNCVIAPRNQSPLVPRFQLPYKKSKKMETWQGSQHSYYHYNYYKFPVISIHSSKPMENYKDTIQPIEIISDINLSGHQQVSLPKHLNPNNNPEEKQKIEEKLFAENLNMLMSSCATEKANYIILRGVKVIPFTYVIKTSSELRKLESSGSWRKTLMVFISSTDYKIFVARCLD</sequence>
<organism evidence="1 2">
    <name type="scientific">Glossina palpalis gambiensis</name>
    <dbReference type="NCBI Taxonomy" id="67801"/>
    <lineage>
        <taxon>Eukaryota</taxon>
        <taxon>Metazoa</taxon>
        <taxon>Ecdysozoa</taxon>
        <taxon>Arthropoda</taxon>
        <taxon>Hexapoda</taxon>
        <taxon>Insecta</taxon>
        <taxon>Pterygota</taxon>
        <taxon>Neoptera</taxon>
        <taxon>Endopterygota</taxon>
        <taxon>Diptera</taxon>
        <taxon>Brachycera</taxon>
        <taxon>Muscomorpha</taxon>
        <taxon>Hippoboscoidea</taxon>
        <taxon>Glossinidae</taxon>
        <taxon>Glossina</taxon>
    </lineage>
</organism>
<protein>
    <submittedName>
        <fullName evidence="1">Uncharacterized protein</fullName>
    </submittedName>
</protein>
<evidence type="ECO:0000313" key="1">
    <source>
        <dbReference type="EnsemblMetazoa" id="GPPI008586-PA"/>
    </source>
</evidence>
<keyword evidence="2" id="KW-1185">Reference proteome</keyword>
<reference evidence="2" key="1">
    <citation type="submission" date="2015-01" db="EMBL/GenBank/DDBJ databases">
        <authorList>
            <person name="Aksoy S."/>
            <person name="Warren W."/>
            <person name="Wilson R.K."/>
        </authorList>
    </citation>
    <scope>NUCLEOTIDE SEQUENCE [LARGE SCALE GENOMIC DNA]</scope>
    <source>
        <strain evidence="2">IAEA</strain>
    </source>
</reference>
<evidence type="ECO:0000313" key="2">
    <source>
        <dbReference type="Proteomes" id="UP000092460"/>
    </source>
</evidence>
<dbReference type="VEuPathDB" id="VectorBase:GPPI008586"/>
<dbReference type="AlphaFoldDB" id="A0A1B0AU21"/>
<proteinExistence type="predicted"/>
<reference evidence="1" key="2">
    <citation type="submission" date="2020-05" db="UniProtKB">
        <authorList>
            <consortium name="EnsemblMetazoa"/>
        </authorList>
    </citation>
    <scope>IDENTIFICATION</scope>
    <source>
        <strain evidence="1">IAEA</strain>
    </source>
</reference>
<dbReference type="EnsemblMetazoa" id="GPPI008586-RA">
    <property type="protein sequence ID" value="GPPI008586-PA"/>
    <property type="gene ID" value="GPPI008586"/>
</dbReference>
<name>A0A1B0AU21_9MUSC</name>
<dbReference type="Proteomes" id="UP000092460">
    <property type="component" value="Unassembled WGS sequence"/>
</dbReference>
<accession>A0A1B0AU21</accession>
<dbReference type="EMBL" id="JXJN01003502">
    <property type="status" value="NOT_ANNOTATED_CDS"/>
    <property type="molecule type" value="Genomic_DNA"/>
</dbReference>